<feature type="domain" description="VOC" evidence="1">
    <location>
        <begin position="1"/>
        <end position="119"/>
    </location>
</feature>
<evidence type="ECO:0000313" key="3">
    <source>
        <dbReference type="Proteomes" id="UP000245073"/>
    </source>
</evidence>
<dbReference type="CDD" id="cd08350">
    <property type="entry name" value="BLMT_like"/>
    <property type="match status" value="1"/>
</dbReference>
<evidence type="ECO:0000259" key="1">
    <source>
        <dbReference type="PROSITE" id="PS51819"/>
    </source>
</evidence>
<organism evidence="2 3">
    <name type="scientific">Caulobacter endophyticus</name>
    <dbReference type="NCBI Taxonomy" id="2172652"/>
    <lineage>
        <taxon>Bacteria</taxon>
        <taxon>Pseudomonadati</taxon>
        <taxon>Pseudomonadota</taxon>
        <taxon>Alphaproteobacteria</taxon>
        <taxon>Caulobacterales</taxon>
        <taxon>Caulobacteraceae</taxon>
        <taxon>Caulobacter</taxon>
    </lineage>
</organism>
<keyword evidence="3" id="KW-1185">Reference proteome</keyword>
<name>A0A2T9K9T1_9CAUL</name>
<evidence type="ECO:0000313" key="2">
    <source>
        <dbReference type="EMBL" id="PVM92727.1"/>
    </source>
</evidence>
<protein>
    <submittedName>
        <fullName evidence="2">Bleomycin resistance protein</fullName>
    </submittedName>
</protein>
<accession>A0A2T9K9T1</accession>
<dbReference type="EMBL" id="QDKQ01000024">
    <property type="protein sequence ID" value="PVM92727.1"/>
    <property type="molecule type" value="Genomic_DNA"/>
</dbReference>
<dbReference type="OrthoDB" id="6624781at2"/>
<reference evidence="2 3" key="1">
    <citation type="submission" date="2018-04" db="EMBL/GenBank/DDBJ databases">
        <title>The genome sequence of Caulobacter sp. 744.</title>
        <authorList>
            <person name="Gao J."/>
            <person name="Sun J."/>
        </authorList>
    </citation>
    <scope>NUCLEOTIDE SEQUENCE [LARGE SCALE GENOMIC DNA]</scope>
    <source>
        <strain evidence="2 3">774</strain>
    </source>
</reference>
<dbReference type="SUPFAM" id="SSF54593">
    <property type="entry name" value="Glyoxalase/Bleomycin resistance protein/Dihydroxybiphenyl dioxygenase"/>
    <property type="match status" value="1"/>
</dbReference>
<gene>
    <name evidence="2" type="ORF">DDF67_04985</name>
</gene>
<dbReference type="PROSITE" id="PS51819">
    <property type="entry name" value="VOC"/>
    <property type="match status" value="1"/>
</dbReference>
<dbReference type="Proteomes" id="UP000245073">
    <property type="component" value="Unassembled WGS sequence"/>
</dbReference>
<dbReference type="InterPro" id="IPR029068">
    <property type="entry name" value="Glyas_Bleomycin-R_OHBP_Dase"/>
</dbReference>
<comment type="caution">
    <text evidence="2">The sequence shown here is derived from an EMBL/GenBank/DDBJ whole genome shotgun (WGS) entry which is preliminary data.</text>
</comment>
<dbReference type="Gene3D" id="3.10.180.10">
    <property type="entry name" value="2,3-Dihydroxybiphenyl 1,2-Dioxygenase, domain 1"/>
    <property type="match status" value="1"/>
</dbReference>
<dbReference type="AlphaFoldDB" id="A0A2T9K9T1"/>
<dbReference type="InterPro" id="IPR037523">
    <property type="entry name" value="VOC_core"/>
</dbReference>
<proteinExistence type="predicted"/>
<dbReference type="RefSeq" id="WP_109099835.1">
    <property type="nucleotide sequence ID" value="NZ_QDKQ01000024.1"/>
</dbReference>
<sequence>MPDTATPNLPSRDFDVTSRFYGGFGFVETWRDAGWMILKRGDLILEFFLFPDFDPAGSAFGSCLRMQDIAPLFEAILAAGVPERSEGRPSAQRPKLENWGGLVGAMVDPDGSLIRLVQAPN</sequence>